<reference evidence="2 3" key="1">
    <citation type="journal article" date="2020" name="Microorganisms">
        <title>Osmotic Adaptation and Compatible Solute Biosynthesis of Phototrophic Bacteria as Revealed from Genome Analyses.</title>
        <authorList>
            <person name="Imhoff J.F."/>
            <person name="Rahn T."/>
            <person name="Kunzel S."/>
            <person name="Keller A."/>
            <person name="Neulinger S.C."/>
        </authorList>
    </citation>
    <scope>NUCLEOTIDE SEQUENCE [LARGE SCALE GENOMIC DNA]</scope>
    <source>
        <strain evidence="2 3">DSM 9895</strain>
    </source>
</reference>
<accession>A0ABS1DLP9</accession>
<organism evidence="2 3">
    <name type="scientific">Rhodovibrio sodomensis</name>
    <dbReference type="NCBI Taxonomy" id="1088"/>
    <lineage>
        <taxon>Bacteria</taxon>
        <taxon>Pseudomonadati</taxon>
        <taxon>Pseudomonadota</taxon>
        <taxon>Alphaproteobacteria</taxon>
        <taxon>Rhodospirillales</taxon>
        <taxon>Rhodovibrionaceae</taxon>
        <taxon>Rhodovibrio</taxon>
    </lineage>
</organism>
<protein>
    <submittedName>
        <fullName evidence="2">Uncharacterized protein</fullName>
    </submittedName>
</protein>
<keyword evidence="3" id="KW-1185">Reference proteome</keyword>
<dbReference type="Proteomes" id="UP001296873">
    <property type="component" value="Unassembled WGS sequence"/>
</dbReference>
<evidence type="ECO:0000313" key="2">
    <source>
        <dbReference type="EMBL" id="MBK1670941.1"/>
    </source>
</evidence>
<proteinExistence type="predicted"/>
<gene>
    <name evidence="2" type="ORF">CKO28_23290</name>
</gene>
<name>A0ABS1DLP9_9PROT</name>
<dbReference type="EMBL" id="NRRL01000130">
    <property type="protein sequence ID" value="MBK1670941.1"/>
    <property type="molecule type" value="Genomic_DNA"/>
</dbReference>
<feature type="region of interest" description="Disordered" evidence="1">
    <location>
        <begin position="134"/>
        <end position="170"/>
    </location>
</feature>
<evidence type="ECO:0000313" key="3">
    <source>
        <dbReference type="Proteomes" id="UP001296873"/>
    </source>
</evidence>
<feature type="compositionally biased region" description="Polar residues" evidence="1">
    <location>
        <begin position="144"/>
        <end position="155"/>
    </location>
</feature>
<comment type="caution">
    <text evidence="2">The sequence shown here is derived from an EMBL/GenBank/DDBJ whole genome shotgun (WGS) entry which is preliminary data.</text>
</comment>
<evidence type="ECO:0000256" key="1">
    <source>
        <dbReference type="SAM" id="MobiDB-lite"/>
    </source>
</evidence>
<sequence>MLLSDSFRPSVRRLRGRLALTLVALTCAGPHGPARAQAAPALPVAVARLVDAQLVDLGTPAFVDGLAGLLVVHAGRDPDRAGAIGRRVLARAPDADGQVARALALAGFDPATAGLRGAPPGSPERAVPDLVRALPGAALDGPSADSTEPSFSGQRTVRPGTADLATPQLR</sequence>